<comment type="caution">
    <text evidence="1">The sequence shown here is derived from an EMBL/GenBank/DDBJ whole genome shotgun (WGS) entry which is preliminary data.</text>
</comment>
<evidence type="ECO:0008006" key="3">
    <source>
        <dbReference type="Google" id="ProtNLM"/>
    </source>
</evidence>
<dbReference type="PANTHER" id="PTHR11697">
    <property type="entry name" value="GENERAL TRANSCRIPTION FACTOR 2-RELATED ZINC FINGER PROTEIN"/>
    <property type="match status" value="1"/>
</dbReference>
<accession>A0ABQ9KMT8</accession>
<organism evidence="1 2">
    <name type="scientific">Hevea brasiliensis</name>
    <name type="common">Para rubber tree</name>
    <name type="synonym">Siphonia brasiliensis</name>
    <dbReference type="NCBI Taxonomy" id="3981"/>
    <lineage>
        <taxon>Eukaryota</taxon>
        <taxon>Viridiplantae</taxon>
        <taxon>Streptophyta</taxon>
        <taxon>Embryophyta</taxon>
        <taxon>Tracheophyta</taxon>
        <taxon>Spermatophyta</taxon>
        <taxon>Magnoliopsida</taxon>
        <taxon>eudicotyledons</taxon>
        <taxon>Gunneridae</taxon>
        <taxon>Pentapetalae</taxon>
        <taxon>rosids</taxon>
        <taxon>fabids</taxon>
        <taxon>Malpighiales</taxon>
        <taxon>Euphorbiaceae</taxon>
        <taxon>Crotonoideae</taxon>
        <taxon>Micrandreae</taxon>
        <taxon>Hevea</taxon>
    </lineage>
</organism>
<gene>
    <name evidence="1" type="ORF">P3X46_028057</name>
</gene>
<evidence type="ECO:0000313" key="1">
    <source>
        <dbReference type="EMBL" id="KAJ9145708.1"/>
    </source>
</evidence>
<sequence>MVNIASLIQDLGLRPQSWEYPVNQKDIMHVRDTSAITLKKEICFTLSLNLNIQNMHGQGYDGANNMQEEWNELQALFLKECPYVYYVHCLAHRVSHIVVASCKRNYELQVSQAAEIAHAVEIDKDTRWSSHFNSICSCIRMFSATYSVFQNITAEGSTYSQCGDTTFEIMGITNILCQALQQKSQDILNAMHLVSSIKLLIQKLRDTS</sequence>
<name>A0ABQ9KMT8_HEVBR</name>
<reference evidence="1" key="1">
    <citation type="journal article" date="2023" name="Plant Biotechnol. J.">
        <title>Chromosome-level wild Hevea brasiliensis genome provides new tools for genomic-assisted breeding and valuable loci to elevate rubber yield.</title>
        <authorList>
            <person name="Cheng H."/>
            <person name="Song X."/>
            <person name="Hu Y."/>
            <person name="Wu T."/>
            <person name="Yang Q."/>
            <person name="An Z."/>
            <person name="Feng S."/>
            <person name="Deng Z."/>
            <person name="Wu W."/>
            <person name="Zeng X."/>
            <person name="Tu M."/>
            <person name="Wang X."/>
            <person name="Huang H."/>
        </authorList>
    </citation>
    <scope>NUCLEOTIDE SEQUENCE</scope>
    <source>
        <strain evidence="1">MT/VB/25A 57/8</strain>
    </source>
</reference>
<dbReference type="EMBL" id="JARPOI010000016">
    <property type="protein sequence ID" value="KAJ9145708.1"/>
    <property type="molecule type" value="Genomic_DNA"/>
</dbReference>
<keyword evidence="2" id="KW-1185">Reference proteome</keyword>
<evidence type="ECO:0000313" key="2">
    <source>
        <dbReference type="Proteomes" id="UP001174677"/>
    </source>
</evidence>
<dbReference type="PANTHER" id="PTHR11697:SF230">
    <property type="entry name" value="ZINC FINGER, MYM DOMAIN CONTAINING 1"/>
    <property type="match status" value="1"/>
</dbReference>
<proteinExistence type="predicted"/>
<protein>
    <recommendedName>
        <fullName evidence="3">DUF4371 domain-containing protein</fullName>
    </recommendedName>
</protein>
<dbReference type="Proteomes" id="UP001174677">
    <property type="component" value="Chromosome 16"/>
</dbReference>
<dbReference type="InterPro" id="IPR055298">
    <property type="entry name" value="AtLOH3-like"/>
</dbReference>